<evidence type="ECO:0000256" key="5">
    <source>
        <dbReference type="HAMAP-Rule" id="MF_00527"/>
    </source>
</evidence>
<evidence type="ECO:0000256" key="1">
    <source>
        <dbReference type="ARBA" id="ARBA00009232"/>
    </source>
</evidence>
<dbReference type="HAMAP" id="MF_00527">
    <property type="entry name" value="3MGH"/>
    <property type="match status" value="1"/>
</dbReference>
<organism evidence="6 7">
    <name type="scientific">Herbiconiux aconitum</name>
    <dbReference type="NCBI Taxonomy" id="2970913"/>
    <lineage>
        <taxon>Bacteria</taxon>
        <taxon>Bacillati</taxon>
        <taxon>Actinomycetota</taxon>
        <taxon>Actinomycetes</taxon>
        <taxon>Micrococcales</taxon>
        <taxon>Microbacteriaceae</taxon>
        <taxon>Herbiconiux</taxon>
    </lineage>
</organism>
<protein>
    <recommendedName>
        <fullName evidence="5">Putative 3-methyladenine DNA glycosylase</fullName>
        <ecNumber evidence="5">3.2.2.-</ecNumber>
    </recommendedName>
</protein>
<proteinExistence type="inferred from homology"/>
<dbReference type="PANTHER" id="PTHR10429">
    <property type="entry name" value="DNA-3-METHYLADENINE GLYCOSYLASE"/>
    <property type="match status" value="1"/>
</dbReference>
<name>A0ABT2GVV2_9MICO</name>
<dbReference type="SUPFAM" id="SSF50486">
    <property type="entry name" value="FMT C-terminal domain-like"/>
    <property type="match status" value="1"/>
</dbReference>
<dbReference type="NCBIfam" id="TIGR00567">
    <property type="entry name" value="3mg"/>
    <property type="match status" value="1"/>
</dbReference>
<comment type="similarity">
    <text evidence="1 5">Belongs to the DNA glycosylase MPG family.</text>
</comment>
<keyword evidence="4 5" id="KW-0234">DNA repair</keyword>
<evidence type="ECO:0000256" key="2">
    <source>
        <dbReference type="ARBA" id="ARBA00022763"/>
    </source>
</evidence>
<reference evidence="6" key="1">
    <citation type="submission" date="2022-08" db="EMBL/GenBank/DDBJ databases">
        <authorList>
            <person name="Deng Y."/>
            <person name="Han X.-F."/>
            <person name="Zhang Y.-Q."/>
        </authorList>
    </citation>
    <scope>NUCLEOTIDE SEQUENCE</scope>
    <source>
        <strain evidence="6">CPCC 205763</strain>
    </source>
</reference>
<dbReference type="EC" id="3.2.2.-" evidence="5"/>
<evidence type="ECO:0000256" key="3">
    <source>
        <dbReference type="ARBA" id="ARBA00022801"/>
    </source>
</evidence>
<gene>
    <name evidence="6" type="ORF">N1027_19610</name>
</gene>
<dbReference type="NCBIfam" id="NF002003">
    <property type="entry name" value="PRK00802.1-3"/>
    <property type="match status" value="1"/>
</dbReference>
<keyword evidence="2 5" id="KW-0227">DNA damage</keyword>
<accession>A0ABT2GVV2</accession>
<keyword evidence="7" id="KW-1185">Reference proteome</keyword>
<evidence type="ECO:0000313" key="6">
    <source>
        <dbReference type="EMBL" id="MCS5720339.1"/>
    </source>
</evidence>
<dbReference type="InterPro" id="IPR011034">
    <property type="entry name" value="Formyl_transferase-like_C_sf"/>
</dbReference>
<evidence type="ECO:0000313" key="7">
    <source>
        <dbReference type="Proteomes" id="UP001165584"/>
    </source>
</evidence>
<keyword evidence="3 5" id="KW-0378">Hydrolase</keyword>
<dbReference type="InterPro" id="IPR036995">
    <property type="entry name" value="MPG_sf"/>
</dbReference>
<dbReference type="Proteomes" id="UP001165584">
    <property type="component" value="Unassembled WGS sequence"/>
</dbReference>
<keyword evidence="6" id="KW-0326">Glycosidase</keyword>
<sequence length="212" mass="23058">MVVRGYRKTDRGFFERDVLEVAPDLLGCVLKKSDDDGAVAIRITEVEAYAGERDPGAHSFRGRTARNATMFGPAGHIYCYFTYGLHHAINLVTTGADRPYGCLVRAGLVIEGQHLARARRAARRRSPVSDRELARGPGNVAQVFDVTLADNGDDLFGGAWEFLVADAPRDFQPAVGPRVGVSGRGGDAGEFPWRFWIPGDPTVSAYRPGKPV</sequence>
<dbReference type="InterPro" id="IPR003180">
    <property type="entry name" value="MPG"/>
</dbReference>
<dbReference type="CDD" id="cd00540">
    <property type="entry name" value="AAG"/>
    <property type="match status" value="1"/>
</dbReference>
<dbReference type="GO" id="GO:0016798">
    <property type="term" value="F:hydrolase activity, acting on glycosyl bonds"/>
    <property type="evidence" value="ECO:0007669"/>
    <property type="project" value="UniProtKB-KW"/>
</dbReference>
<dbReference type="Pfam" id="PF02245">
    <property type="entry name" value="Pur_DNA_glyco"/>
    <property type="match status" value="1"/>
</dbReference>
<dbReference type="PANTHER" id="PTHR10429:SF0">
    <property type="entry name" value="DNA-3-METHYLADENINE GLYCOSYLASE"/>
    <property type="match status" value="1"/>
</dbReference>
<dbReference type="EMBL" id="JANLCM010000004">
    <property type="protein sequence ID" value="MCS5720339.1"/>
    <property type="molecule type" value="Genomic_DNA"/>
</dbReference>
<dbReference type="RefSeq" id="WP_259510690.1">
    <property type="nucleotide sequence ID" value="NZ_JANLCM010000004.1"/>
</dbReference>
<evidence type="ECO:0000256" key="4">
    <source>
        <dbReference type="ARBA" id="ARBA00023204"/>
    </source>
</evidence>
<comment type="caution">
    <text evidence="6">The sequence shown here is derived from an EMBL/GenBank/DDBJ whole genome shotgun (WGS) entry which is preliminary data.</text>
</comment>
<dbReference type="Gene3D" id="3.10.300.10">
    <property type="entry name" value="Methylpurine-DNA glycosylase (MPG)"/>
    <property type="match status" value="1"/>
</dbReference>